<comment type="subcellular location">
    <subcellularLocation>
        <location evidence="2">Mitochondrion inner membrane</location>
        <topology evidence="2">Multi-pass membrane protein</topology>
    </subcellularLocation>
</comment>
<evidence type="ECO:0000256" key="5">
    <source>
        <dbReference type="ARBA" id="ARBA00022448"/>
    </source>
</evidence>
<dbReference type="InterPro" id="IPR005797">
    <property type="entry name" value="Cyt_b/b6_N"/>
</dbReference>
<comment type="similarity">
    <text evidence="17 20">Belongs to the cytochrome b family.</text>
</comment>
<dbReference type="InterPro" id="IPR030689">
    <property type="entry name" value="Cytochrome_b"/>
</dbReference>
<evidence type="ECO:0000256" key="20">
    <source>
        <dbReference type="RuleBase" id="RU362117"/>
    </source>
</evidence>
<evidence type="ECO:0000256" key="15">
    <source>
        <dbReference type="ARBA" id="ARBA00023128"/>
    </source>
</evidence>
<dbReference type="FunFam" id="1.20.810.10:FF:000002">
    <property type="entry name" value="Cytochrome b"/>
    <property type="match status" value="1"/>
</dbReference>
<keyword evidence="12 20" id="KW-1133">Transmembrane helix</keyword>
<feature type="transmembrane region" description="Helical" evidence="20">
    <location>
        <begin position="288"/>
        <end position="308"/>
    </location>
</feature>
<proteinExistence type="inferred from homology"/>
<feature type="transmembrane region" description="Helical" evidence="20">
    <location>
        <begin position="320"/>
        <end position="340"/>
    </location>
</feature>
<evidence type="ECO:0000256" key="11">
    <source>
        <dbReference type="ARBA" id="ARBA00022982"/>
    </source>
</evidence>
<evidence type="ECO:0000256" key="19">
    <source>
        <dbReference type="PIRSR" id="PIRSR038885-2"/>
    </source>
</evidence>
<evidence type="ECO:0000256" key="18">
    <source>
        <dbReference type="PIRSR" id="PIRSR038885-1"/>
    </source>
</evidence>
<dbReference type="InterPro" id="IPR027387">
    <property type="entry name" value="Cytb/b6-like_sf"/>
</dbReference>
<organism evidence="23">
    <name type="scientific">Gekko swinhonis</name>
    <name type="common">Peking gecko</name>
    <dbReference type="NCBI Taxonomy" id="146912"/>
    <lineage>
        <taxon>Eukaryota</taxon>
        <taxon>Metazoa</taxon>
        <taxon>Chordata</taxon>
        <taxon>Craniata</taxon>
        <taxon>Vertebrata</taxon>
        <taxon>Euteleostomi</taxon>
        <taxon>Lepidosauria</taxon>
        <taxon>Squamata</taxon>
        <taxon>Bifurcata</taxon>
        <taxon>Gekkota</taxon>
        <taxon>Gekkonidae</taxon>
        <taxon>Gekkoninae</taxon>
        <taxon>Gekko</taxon>
    </lineage>
</organism>
<evidence type="ECO:0000256" key="7">
    <source>
        <dbReference type="ARBA" id="ARBA00022660"/>
    </source>
</evidence>
<feature type="domain" description="Cytochrome b/b6 N-terminal region profile" evidence="21">
    <location>
        <begin position="1"/>
        <end position="209"/>
    </location>
</feature>
<evidence type="ECO:0000256" key="10">
    <source>
        <dbReference type="ARBA" id="ARBA00022792"/>
    </source>
</evidence>
<evidence type="ECO:0000259" key="22">
    <source>
        <dbReference type="PROSITE" id="PS51003"/>
    </source>
</evidence>
<dbReference type="Pfam" id="PF00033">
    <property type="entry name" value="Cytochrome_B"/>
    <property type="match status" value="1"/>
</dbReference>
<dbReference type="InterPro" id="IPR048260">
    <property type="entry name" value="Cytochrome_b_C_euk/bac"/>
</dbReference>
<keyword evidence="9 19" id="KW-0479">Metal-binding</keyword>
<dbReference type="AlphaFoldDB" id="D8UU75"/>
<dbReference type="InterPro" id="IPR036150">
    <property type="entry name" value="Cyt_b/b6_C_sf"/>
</dbReference>
<evidence type="ECO:0000256" key="3">
    <source>
        <dbReference type="ARBA" id="ARBA00011660"/>
    </source>
</evidence>
<dbReference type="GO" id="GO:0016491">
    <property type="term" value="F:oxidoreductase activity"/>
    <property type="evidence" value="ECO:0007669"/>
    <property type="project" value="UniProtKB-UniRule"/>
</dbReference>
<evidence type="ECO:0000256" key="16">
    <source>
        <dbReference type="ARBA" id="ARBA00023136"/>
    </source>
</evidence>
<dbReference type="GO" id="GO:0045275">
    <property type="term" value="C:respiratory chain complex III"/>
    <property type="evidence" value="ECO:0007669"/>
    <property type="project" value="InterPro"/>
</dbReference>
<keyword evidence="15 20" id="KW-0496">Mitochondrion</keyword>
<comment type="cofactor">
    <cofactor evidence="19">
        <name>heme</name>
        <dbReference type="ChEBI" id="CHEBI:30413"/>
    </cofactor>
    <text evidence="19">Binds 2 heme groups non-covalently.</text>
</comment>
<evidence type="ECO:0000256" key="17">
    <source>
        <dbReference type="ARBA" id="ARBA00061233"/>
    </source>
</evidence>
<keyword evidence="11 20" id="KW-0249">Electron transport</keyword>
<keyword evidence="16 20" id="KW-0472">Membrane</keyword>
<dbReference type="CDD" id="cd00290">
    <property type="entry name" value="cytochrome_b_C"/>
    <property type="match status" value="1"/>
</dbReference>
<dbReference type="PANTHER" id="PTHR19271:SF16">
    <property type="entry name" value="CYTOCHROME B"/>
    <property type="match status" value="1"/>
</dbReference>
<evidence type="ECO:0000259" key="21">
    <source>
        <dbReference type="PROSITE" id="PS51002"/>
    </source>
</evidence>
<reference evidence="23" key="1">
    <citation type="journal article" date="2010" name="Mol. Ecol.">
        <title>The divergence of two independent lineages of an endemic Chinese gecko, Gekko swinhonis, launched by the Qinling orogenic belt.</title>
        <authorList>
            <person name="Yan J."/>
            <person name="Wang Q."/>
            <person name="Chang Q."/>
            <person name="Ji X."/>
            <person name="Zhou K."/>
        </authorList>
    </citation>
    <scope>NUCLEOTIDE SEQUENCE</scope>
</reference>
<evidence type="ECO:0000256" key="14">
    <source>
        <dbReference type="ARBA" id="ARBA00023075"/>
    </source>
</evidence>
<feature type="binding site" description="axial binding residue" evidence="19">
    <location>
        <position position="196"/>
    </location>
    <ligand>
        <name>heme b</name>
        <dbReference type="ChEBI" id="CHEBI:60344"/>
        <label>b566</label>
    </ligand>
    <ligandPart>
        <name>Fe</name>
        <dbReference type="ChEBI" id="CHEBI:18248"/>
    </ligandPart>
</feature>
<feature type="transmembrane region" description="Helical" evidence="20">
    <location>
        <begin position="145"/>
        <end position="166"/>
    </location>
</feature>
<dbReference type="GO" id="GO:0006122">
    <property type="term" value="P:mitochondrial electron transport, ubiquinol to cytochrome c"/>
    <property type="evidence" value="ECO:0007669"/>
    <property type="project" value="TreeGrafter"/>
</dbReference>
<feature type="binding site" description="axial binding residue" evidence="19">
    <location>
        <position position="182"/>
    </location>
    <ligand>
        <name>heme b</name>
        <dbReference type="ChEBI" id="CHEBI:60344"/>
        <label>b562</label>
    </ligand>
    <ligandPart>
        <name>Fe</name>
        <dbReference type="ChEBI" id="CHEBI:18248"/>
    </ligandPart>
</feature>
<sequence length="379" mass="42805">MTTTRKSHPVLKIVNQSFIDLPTPSNISAWWNFGSLLGICLLVQILTGVFLSMHYSANTDLAFSSMTHICRDVQHGWLIRNMHANGASLFFICLYLHIGRGLYYGSYLYKETWNIGVTLLFLVMATAFVGYVLPWGQMSFWGATVITNLLSAIPYIGPTLVGWIWGGFSVDNATLTRFFTFHFLLPFIILAMVMLHLLYLHETGSNNPTGLNSSTDKIPFHPYFSYKDLLGTALMITFLLYLALLQPQLLGDPENFTPANPLMTPPHIKPEWYFLFAYAILRSIPNKLGGVMALVLSIAILFIFPLMHNAKQRSNMFRPFAQLMFWSLAANVLILTWIGGQPVEDPFIYIGQVASLSYFILILLMIPLTNKLENSLLNL</sequence>
<evidence type="ECO:0000256" key="9">
    <source>
        <dbReference type="ARBA" id="ARBA00022723"/>
    </source>
</evidence>
<dbReference type="InterPro" id="IPR005798">
    <property type="entry name" value="Cyt_b/b6_C"/>
</dbReference>
<keyword evidence="7 20" id="KW-0679">Respiratory chain</keyword>
<dbReference type="Gene3D" id="1.20.810.10">
    <property type="entry name" value="Cytochrome Bc1 Complex, Chain C"/>
    <property type="match status" value="1"/>
</dbReference>
<comment type="subunit">
    <text evidence="3">The cytochrome bc1 complex contains 3 respiratory subunits (MT-CYB, CYC1 and UQCRFS1), 2 core proteins (UQCRC1 and UQCRC2) and probably 6 low-molecular weight proteins.</text>
</comment>
<keyword evidence="14" id="KW-0830">Ubiquinone</keyword>
<feature type="transmembrane region" description="Helical" evidence="20">
    <location>
        <begin position="346"/>
        <end position="366"/>
    </location>
</feature>
<dbReference type="PIRSF" id="PIRSF038885">
    <property type="entry name" value="COB"/>
    <property type="match status" value="1"/>
</dbReference>
<dbReference type="PROSITE" id="PS51002">
    <property type="entry name" value="CYTB_NTER"/>
    <property type="match status" value="1"/>
</dbReference>
<feature type="transmembrane region" description="Helical" evidence="20">
    <location>
        <begin position="30"/>
        <end position="51"/>
    </location>
</feature>
<keyword evidence="13 19" id="KW-0408">Iron</keyword>
<feature type="binding site" description="axial binding residue" evidence="19">
    <location>
        <position position="97"/>
    </location>
    <ligand>
        <name>heme b</name>
        <dbReference type="ChEBI" id="CHEBI:60344"/>
        <label>b566</label>
    </ligand>
    <ligandPart>
        <name>Fe</name>
        <dbReference type="ChEBI" id="CHEBI:18248"/>
    </ligandPart>
</feature>
<evidence type="ECO:0000256" key="12">
    <source>
        <dbReference type="ARBA" id="ARBA00022989"/>
    </source>
</evidence>
<feature type="binding site" evidence="18">
    <location>
        <position position="201"/>
    </location>
    <ligand>
        <name>a ubiquinone</name>
        <dbReference type="ChEBI" id="CHEBI:16389"/>
    </ligand>
</feature>
<keyword evidence="6 19" id="KW-0349">Heme</keyword>
<keyword evidence="5 20" id="KW-0813">Transport</keyword>
<evidence type="ECO:0000256" key="4">
    <source>
        <dbReference type="ARBA" id="ARBA00013531"/>
    </source>
</evidence>
<evidence type="ECO:0000256" key="8">
    <source>
        <dbReference type="ARBA" id="ARBA00022692"/>
    </source>
</evidence>
<dbReference type="PANTHER" id="PTHR19271">
    <property type="entry name" value="CYTOCHROME B"/>
    <property type="match status" value="1"/>
</dbReference>
<dbReference type="GO" id="GO:0046872">
    <property type="term" value="F:metal ion binding"/>
    <property type="evidence" value="ECO:0007669"/>
    <property type="project" value="UniProtKB-UniRule"/>
</dbReference>
<dbReference type="SUPFAM" id="SSF81648">
    <property type="entry name" value="a domain/subunit of cytochrome bc1 complex (Ubiquinol-cytochrome c reductase)"/>
    <property type="match status" value="1"/>
</dbReference>
<accession>D8UU75</accession>
<feature type="domain" description="Cytochrome b/b6 C-terminal region profile" evidence="22">
    <location>
        <begin position="210"/>
        <end position="379"/>
    </location>
</feature>
<evidence type="ECO:0000256" key="2">
    <source>
        <dbReference type="ARBA" id="ARBA00004448"/>
    </source>
</evidence>
<dbReference type="InterPro" id="IPR016174">
    <property type="entry name" value="Di-haem_cyt_TM"/>
</dbReference>
<feature type="transmembrane region" description="Helical" evidence="20">
    <location>
        <begin position="113"/>
        <end position="133"/>
    </location>
</feature>
<keyword evidence="10" id="KW-0999">Mitochondrion inner membrane</keyword>
<feature type="binding site" description="axial binding residue" evidence="19">
    <location>
        <position position="83"/>
    </location>
    <ligand>
        <name>heme b</name>
        <dbReference type="ChEBI" id="CHEBI:60344"/>
        <label>b562</label>
    </ligand>
    <ligandPart>
        <name>Fe</name>
        <dbReference type="ChEBI" id="CHEBI:18248"/>
    </ligandPart>
</feature>
<dbReference type="InterPro" id="IPR048259">
    <property type="entry name" value="Cytochrome_b_N_euk/bac"/>
</dbReference>
<dbReference type="PROSITE" id="PS51003">
    <property type="entry name" value="CYTB_CTER"/>
    <property type="match status" value="1"/>
</dbReference>
<dbReference type="CDD" id="cd00284">
    <property type="entry name" value="Cytochrome_b_N"/>
    <property type="match status" value="1"/>
</dbReference>
<keyword evidence="8 20" id="KW-0812">Transmembrane</keyword>
<evidence type="ECO:0000256" key="13">
    <source>
        <dbReference type="ARBA" id="ARBA00023004"/>
    </source>
</evidence>
<feature type="transmembrane region" description="Helical" evidence="20">
    <location>
        <begin position="87"/>
        <end position="107"/>
    </location>
</feature>
<evidence type="ECO:0000256" key="6">
    <source>
        <dbReference type="ARBA" id="ARBA00022617"/>
    </source>
</evidence>
<comment type="cofactor">
    <cofactor evidence="20">
        <name>heme b</name>
        <dbReference type="ChEBI" id="CHEBI:60344"/>
    </cofactor>
    <text evidence="20">Binds 2 heme groups non-covalently.</text>
</comment>
<dbReference type="GO" id="GO:0008121">
    <property type="term" value="F:quinol-cytochrome-c reductase activity"/>
    <property type="evidence" value="ECO:0007669"/>
    <property type="project" value="InterPro"/>
</dbReference>
<dbReference type="SUPFAM" id="SSF81342">
    <property type="entry name" value="Transmembrane di-heme cytochromes"/>
    <property type="match status" value="1"/>
</dbReference>
<protein>
    <recommendedName>
        <fullName evidence="4 20">Cytochrome b</fullName>
    </recommendedName>
</protein>
<geneLocation type="mitochondrion" evidence="23"/>
<dbReference type="GO" id="GO:0005743">
    <property type="term" value="C:mitochondrial inner membrane"/>
    <property type="evidence" value="ECO:0007669"/>
    <property type="project" value="UniProtKB-SubCell"/>
</dbReference>
<gene>
    <name evidence="23" type="primary">Cytb</name>
</gene>
<feature type="transmembrane region" description="Helical" evidence="20">
    <location>
        <begin position="178"/>
        <end position="200"/>
    </location>
</feature>
<dbReference type="Pfam" id="PF00032">
    <property type="entry name" value="Cytochrom_B_C"/>
    <property type="match status" value="1"/>
</dbReference>
<evidence type="ECO:0000256" key="1">
    <source>
        <dbReference type="ARBA" id="ARBA00002566"/>
    </source>
</evidence>
<name>D8UU75_9SAUR</name>
<feature type="transmembrane region" description="Helical" evidence="20">
    <location>
        <begin position="229"/>
        <end position="249"/>
    </location>
</feature>
<dbReference type="EMBL" id="GQ131363">
    <property type="protein sequence ID" value="ADD49719.1"/>
    <property type="molecule type" value="Genomic_DNA"/>
</dbReference>
<evidence type="ECO:0000313" key="23">
    <source>
        <dbReference type="EMBL" id="ADD49719.1"/>
    </source>
</evidence>
<comment type="function">
    <text evidence="1 20">Component of the ubiquinol-cytochrome c reductase complex (complex III or cytochrome b-c1 complex) that is part of the mitochondrial respiratory chain. The b-c1 complex mediates electron transfer from ubiquinol to cytochrome c. Contributes to the generation of a proton gradient across the mitochondrial membrane that is then used for ATP synthesis.</text>
</comment>